<protein>
    <recommendedName>
        <fullName evidence="2">Apple domain-containing protein</fullName>
    </recommendedName>
</protein>
<dbReference type="EnsemblProtists" id="EOD30666">
    <property type="protein sequence ID" value="EOD30666"/>
    <property type="gene ID" value="EMIHUDRAFT_456524"/>
</dbReference>
<feature type="region of interest" description="Disordered" evidence="1">
    <location>
        <begin position="268"/>
        <end position="304"/>
    </location>
</feature>
<feature type="domain" description="Apple" evidence="2">
    <location>
        <begin position="147"/>
        <end position="175"/>
    </location>
</feature>
<dbReference type="GeneID" id="17275940"/>
<evidence type="ECO:0000313" key="3">
    <source>
        <dbReference type="EnsemblProtists" id="EOD30666"/>
    </source>
</evidence>
<feature type="region of interest" description="Disordered" evidence="1">
    <location>
        <begin position="226"/>
        <end position="251"/>
    </location>
</feature>
<evidence type="ECO:0000256" key="1">
    <source>
        <dbReference type="SAM" id="MobiDB-lite"/>
    </source>
</evidence>
<proteinExistence type="predicted"/>
<organism evidence="3 4">
    <name type="scientific">Emiliania huxleyi (strain CCMP1516)</name>
    <dbReference type="NCBI Taxonomy" id="280463"/>
    <lineage>
        <taxon>Eukaryota</taxon>
        <taxon>Haptista</taxon>
        <taxon>Haptophyta</taxon>
        <taxon>Prymnesiophyceae</taxon>
        <taxon>Isochrysidales</taxon>
        <taxon>Noelaerhabdaceae</taxon>
        <taxon>Emiliania</taxon>
    </lineage>
</organism>
<dbReference type="InterPro" id="IPR003609">
    <property type="entry name" value="Pan_app"/>
</dbReference>
<reference evidence="4" key="1">
    <citation type="journal article" date="2013" name="Nature">
        <title>Pan genome of the phytoplankton Emiliania underpins its global distribution.</title>
        <authorList>
            <person name="Read B.A."/>
            <person name="Kegel J."/>
            <person name="Klute M.J."/>
            <person name="Kuo A."/>
            <person name="Lefebvre S.C."/>
            <person name="Maumus F."/>
            <person name="Mayer C."/>
            <person name="Miller J."/>
            <person name="Monier A."/>
            <person name="Salamov A."/>
            <person name="Young J."/>
            <person name="Aguilar M."/>
            <person name="Claverie J.M."/>
            <person name="Frickenhaus S."/>
            <person name="Gonzalez K."/>
            <person name="Herman E.K."/>
            <person name="Lin Y.C."/>
            <person name="Napier J."/>
            <person name="Ogata H."/>
            <person name="Sarno A.F."/>
            <person name="Shmutz J."/>
            <person name="Schroeder D."/>
            <person name="de Vargas C."/>
            <person name="Verret F."/>
            <person name="von Dassow P."/>
            <person name="Valentin K."/>
            <person name="Van de Peer Y."/>
            <person name="Wheeler G."/>
            <person name="Dacks J.B."/>
            <person name="Delwiche C.F."/>
            <person name="Dyhrman S.T."/>
            <person name="Glockner G."/>
            <person name="John U."/>
            <person name="Richards T."/>
            <person name="Worden A.Z."/>
            <person name="Zhang X."/>
            <person name="Grigoriev I.V."/>
            <person name="Allen A.E."/>
            <person name="Bidle K."/>
            <person name="Borodovsky M."/>
            <person name="Bowler C."/>
            <person name="Brownlee C."/>
            <person name="Cock J.M."/>
            <person name="Elias M."/>
            <person name="Gladyshev V.N."/>
            <person name="Groth M."/>
            <person name="Guda C."/>
            <person name="Hadaegh A."/>
            <person name="Iglesias-Rodriguez M.D."/>
            <person name="Jenkins J."/>
            <person name="Jones B.M."/>
            <person name="Lawson T."/>
            <person name="Leese F."/>
            <person name="Lindquist E."/>
            <person name="Lobanov A."/>
            <person name="Lomsadze A."/>
            <person name="Malik S.B."/>
            <person name="Marsh M.E."/>
            <person name="Mackinder L."/>
            <person name="Mock T."/>
            <person name="Mueller-Roeber B."/>
            <person name="Pagarete A."/>
            <person name="Parker M."/>
            <person name="Probert I."/>
            <person name="Quesneville H."/>
            <person name="Raines C."/>
            <person name="Rensing S.A."/>
            <person name="Riano-Pachon D.M."/>
            <person name="Richier S."/>
            <person name="Rokitta S."/>
            <person name="Shiraiwa Y."/>
            <person name="Soanes D.M."/>
            <person name="van der Giezen M."/>
            <person name="Wahlund T.M."/>
            <person name="Williams B."/>
            <person name="Wilson W."/>
            <person name="Wolfe G."/>
            <person name="Wurch L.L."/>
        </authorList>
    </citation>
    <scope>NUCLEOTIDE SEQUENCE</scope>
</reference>
<feature type="region of interest" description="Disordered" evidence="1">
    <location>
        <begin position="1"/>
        <end position="20"/>
    </location>
</feature>
<keyword evidence="4" id="KW-1185">Reference proteome</keyword>
<reference evidence="3" key="2">
    <citation type="submission" date="2024-10" db="UniProtKB">
        <authorList>
            <consortium name="EnsemblProtists"/>
        </authorList>
    </citation>
    <scope>IDENTIFICATION</scope>
</reference>
<feature type="compositionally biased region" description="Basic and acidic residues" evidence="1">
    <location>
        <begin position="226"/>
        <end position="235"/>
    </location>
</feature>
<dbReference type="Pfam" id="PF00024">
    <property type="entry name" value="PAN_1"/>
    <property type="match status" value="1"/>
</dbReference>
<dbReference type="KEGG" id="ehx:EMIHUDRAFT_456524"/>
<dbReference type="AlphaFoldDB" id="A0A0D3K4I1"/>
<sequence length="304" mass="33056">MLREDRAAIDKSHRKNERRREGDEMLHLQLLDLALLSQADVLAGSFASTFIKVALQLGSARMYVSLDTFPWCPLLRCYWTWRDLCHNCEVCANQAGGGEACFDRGYHTARGFERQTRVASLERRPFAAFPFYGYGVARVVWAAGEEPSLAACEARCCDEPTCHSVTYDRNSSACTAGLAIAHGEPQLAAPTTVTSLRLPGGWEEEALAAAQRVLKGARLFRKSWRDPAGHTHPLERSLTPRGCGEGRGGARGARWREAVPISDLLADAIPHFDPRPGKGAAPTQEPACPEPAAGGDGAEGRASK</sequence>
<dbReference type="RefSeq" id="XP_005783095.1">
    <property type="nucleotide sequence ID" value="XM_005783038.1"/>
</dbReference>
<dbReference type="HOGENOM" id="CLU_916556_0_0_1"/>
<accession>A0A0D3K4I1</accession>
<dbReference type="PaxDb" id="2903-EOD30666"/>
<feature type="compositionally biased region" description="Basic and acidic residues" evidence="1">
    <location>
        <begin position="1"/>
        <end position="11"/>
    </location>
</feature>
<evidence type="ECO:0000259" key="2">
    <source>
        <dbReference type="Pfam" id="PF00024"/>
    </source>
</evidence>
<name>A0A0D3K4I1_EMIH1</name>
<evidence type="ECO:0000313" key="4">
    <source>
        <dbReference type="Proteomes" id="UP000013827"/>
    </source>
</evidence>
<dbReference type="Proteomes" id="UP000013827">
    <property type="component" value="Unassembled WGS sequence"/>
</dbReference>